<comment type="caution">
    <text evidence="2">The sequence shown here is derived from an EMBL/GenBank/DDBJ whole genome shotgun (WGS) entry which is preliminary data.</text>
</comment>
<reference evidence="2 3" key="1">
    <citation type="submission" date="2024-01" db="EMBL/GenBank/DDBJ databases">
        <title>The genomes of 5 underutilized Papilionoideae crops provide insights into root nodulation and disease resistanc.</title>
        <authorList>
            <person name="Yuan L."/>
        </authorList>
    </citation>
    <scope>NUCLEOTIDE SEQUENCE [LARGE SCALE GENOMIC DNA]</scope>
    <source>
        <strain evidence="2">ZHUSHIDOU_FW_LH</strain>
        <tissue evidence="2">Leaf</tissue>
    </source>
</reference>
<dbReference type="AlphaFoldDB" id="A0AAN9FLN7"/>
<sequence length="170" mass="19154">MAKKRGCPSKHTPSSPTPKHTPPVSVNYAISIDFSLLNDRILNLEGLDDLDSKQASNLMKNLDVIKDKLKGKNPASPVDEVVQETQLDQGSNGEVSNHDNNDIVQHAWNSDLEGFEMFRFSSKLKVVKRDLLQLNRDRFNCIDKKEVSLKCQLEDVQRKLQNDPGNADLQ</sequence>
<evidence type="ECO:0000256" key="1">
    <source>
        <dbReference type="SAM" id="MobiDB-lite"/>
    </source>
</evidence>
<feature type="region of interest" description="Disordered" evidence="1">
    <location>
        <begin position="1"/>
        <end position="24"/>
    </location>
</feature>
<gene>
    <name evidence="2" type="ORF">RIF29_15376</name>
</gene>
<dbReference type="Proteomes" id="UP001372338">
    <property type="component" value="Unassembled WGS sequence"/>
</dbReference>
<accession>A0AAN9FLN7</accession>
<evidence type="ECO:0000313" key="3">
    <source>
        <dbReference type="Proteomes" id="UP001372338"/>
    </source>
</evidence>
<proteinExistence type="predicted"/>
<protein>
    <submittedName>
        <fullName evidence="2">Uncharacterized protein</fullName>
    </submittedName>
</protein>
<keyword evidence="3" id="KW-1185">Reference proteome</keyword>
<name>A0AAN9FLN7_CROPI</name>
<dbReference type="EMBL" id="JAYWIO010000003">
    <property type="protein sequence ID" value="KAK7274293.1"/>
    <property type="molecule type" value="Genomic_DNA"/>
</dbReference>
<organism evidence="2 3">
    <name type="scientific">Crotalaria pallida</name>
    <name type="common">Smooth rattlebox</name>
    <name type="synonym">Crotalaria striata</name>
    <dbReference type="NCBI Taxonomy" id="3830"/>
    <lineage>
        <taxon>Eukaryota</taxon>
        <taxon>Viridiplantae</taxon>
        <taxon>Streptophyta</taxon>
        <taxon>Embryophyta</taxon>
        <taxon>Tracheophyta</taxon>
        <taxon>Spermatophyta</taxon>
        <taxon>Magnoliopsida</taxon>
        <taxon>eudicotyledons</taxon>
        <taxon>Gunneridae</taxon>
        <taxon>Pentapetalae</taxon>
        <taxon>rosids</taxon>
        <taxon>fabids</taxon>
        <taxon>Fabales</taxon>
        <taxon>Fabaceae</taxon>
        <taxon>Papilionoideae</taxon>
        <taxon>50 kb inversion clade</taxon>
        <taxon>genistoids sensu lato</taxon>
        <taxon>core genistoids</taxon>
        <taxon>Crotalarieae</taxon>
        <taxon>Crotalaria</taxon>
    </lineage>
</organism>
<evidence type="ECO:0000313" key="2">
    <source>
        <dbReference type="EMBL" id="KAK7274293.1"/>
    </source>
</evidence>